<dbReference type="EMBL" id="CP076134">
    <property type="protein sequence ID" value="QWG14475.1"/>
    <property type="molecule type" value="Genomic_DNA"/>
</dbReference>
<dbReference type="RefSeq" id="WP_215623095.1">
    <property type="nucleotide sequence ID" value="NZ_CP076134.1"/>
</dbReference>
<dbReference type="AlphaFoldDB" id="A0A975RNH8"/>
<gene>
    <name evidence="1" type="ORF">KMZ29_07345</name>
</gene>
<sequence length="78" mass="8950">MAAINREFYRSWRGPAPADQDTWSLVFDEATRRLLVRHEWQASRHSGCDEFEVAEFLKQTGPAQTALIDCLFLVHADA</sequence>
<evidence type="ECO:0000313" key="1">
    <source>
        <dbReference type="EMBL" id="QWG14475.1"/>
    </source>
</evidence>
<evidence type="ECO:0000313" key="2">
    <source>
        <dbReference type="Proteomes" id="UP000680839"/>
    </source>
</evidence>
<reference evidence="1" key="1">
    <citation type="submission" date="2021-06" db="EMBL/GenBank/DDBJ databases">
        <title>Bradyrhizobium sp. S2-20-1 Genome sequencing.</title>
        <authorList>
            <person name="Jin L."/>
        </authorList>
    </citation>
    <scope>NUCLEOTIDE SEQUENCE</scope>
    <source>
        <strain evidence="1">S2-20-1</strain>
    </source>
</reference>
<accession>A0A975RNH8</accession>
<proteinExistence type="predicted"/>
<name>A0A975RNH8_9BRAD</name>
<protein>
    <submittedName>
        <fullName evidence="1">Uncharacterized protein</fullName>
    </submittedName>
</protein>
<organism evidence="1 2">
    <name type="scientific">Bradyrhizobium sediminis</name>
    <dbReference type="NCBI Taxonomy" id="2840469"/>
    <lineage>
        <taxon>Bacteria</taxon>
        <taxon>Pseudomonadati</taxon>
        <taxon>Pseudomonadota</taxon>
        <taxon>Alphaproteobacteria</taxon>
        <taxon>Hyphomicrobiales</taxon>
        <taxon>Nitrobacteraceae</taxon>
        <taxon>Bradyrhizobium</taxon>
    </lineage>
</organism>
<dbReference type="Proteomes" id="UP000680839">
    <property type="component" value="Chromosome"/>
</dbReference>